<dbReference type="KEGG" id="llh:I41_50610"/>
<evidence type="ECO:0000313" key="3">
    <source>
        <dbReference type="Proteomes" id="UP000317909"/>
    </source>
</evidence>
<name>A0A517U598_9BACT</name>
<dbReference type="RefSeq" id="WP_210421059.1">
    <property type="nucleotide sequence ID" value="NZ_CP036339.1"/>
</dbReference>
<feature type="domain" description="Putative zinc-finger" evidence="1">
    <location>
        <begin position="2"/>
        <end position="26"/>
    </location>
</feature>
<organism evidence="2 3">
    <name type="scientific">Lacipirellula limnantheis</name>
    <dbReference type="NCBI Taxonomy" id="2528024"/>
    <lineage>
        <taxon>Bacteria</taxon>
        <taxon>Pseudomonadati</taxon>
        <taxon>Planctomycetota</taxon>
        <taxon>Planctomycetia</taxon>
        <taxon>Pirellulales</taxon>
        <taxon>Lacipirellulaceae</taxon>
        <taxon>Lacipirellula</taxon>
    </lineage>
</organism>
<gene>
    <name evidence="2" type="ORF">I41_50610</name>
</gene>
<proteinExistence type="predicted"/>
<dbReference type="EMBL" id="CP036339">
    <property type="protein sequence ID" value="QDT75818.1"/>
    <property type="molecule type" value="Genomic_DNA"/>
</dbReference>
<dbReference type="AlphaFoldDB" id="A0A517U598"/>
<sequence length="34" mass="3863">MRDYAELLSAYFDESLTPAEAAQLRAWLMADEAN</sequence>
<evidence type="ECO:0000259" key="1">
    <source>
        <dbReference type="Pfam" id="PF13490"/>
    </source>
</evidence>
<protein>
    <recommendedName>
        <fullName evidence="1">Putative zinc-finger domain-containing protein</fullName>
    </recommendedName>
</protein>
<dbReference type="Proteomes" id="UP000317909">
    <property type="component" value="Chromosome"/>
</dbReference>
<accession>A0A517U598</accession>
<evidence type="ECO:0000313" key="2">
    <source>
        <dbReference type="EMBL" id="QDT75818.1"/>
    </source>
</evidence>
<keyword evidence="3" id="KW-1185">Reference proteome</keyword>
<dbReference type="InterPro" id="IPR027383">
    <property type="entry name" value="Znf_put"/>
</dbReference>
<reference evidence="2 3" key="1">
    <citation type="submission" date="2019-02" db="EMBL/GenBank/DDBJ databases">
        <title>Deep-cultivation of Planctomycetes and their phenomic and genomic characterization uncovers novel biology.</title>
        <authorList>
            <person name="Wiegand S."/>
            <person name="Jogler M."/>
            <person name="Boedeker C."/>
            <person name="Pinto D."/>
            <person name="Vollmers J."/>
            <person name="Rivas-Marin E."/>
            <person name="Kohn T."/>
            <person name="Peeters S.H."/>
            <person name="Heuer A."/>
            <person name="Rast P."/>
            <person name="Oberbeckmann S."/>
            <person name="Bunk B."/>
            <person name="Jeske O."/>
            <person name="Meyerdierks A."/>
            <person name="Storesund J.E."/>
            <person name="Kallscheuer N."/>
            <person name="Luecker S."/>
            <person name="Lage O.M."/>
            <person name="Pohl T."/>
            <person name="Merkel B.J."/>
            <person name="Hornburger P."/>
            <person name="Mueller R.-W."/>
            <person name="Bruemmer F."/>
            <person name="Labrenz M."/>
            <person name="Spormann A.M."/>
            <person name="Op den Camp H."/>
            <person name="Overmann J."/>
            <person name="Amann R."/>
            <person name="Jetten M.S.M."/>
            <person name="Mascher T."/>
            <person name="Medema M.H."/>
            <person name="Devos D.P."/>
            <person name="Kaster A.-K."/>
            <person name="Ovreas L."/>
            <person name="Rohde M."/>
            <person name="Galperin M.Y."/>
            <person name="Jogler C."/>
        </authorList>
    </citation>
    <scope>NUCLEOTIDE SEQUENCE [LARGE SCALE GENOMIC DNA]</scope>
    <source>
        <strain evidence="2 3">I41</strain>
    </source>
</reference>
<dbReference type="Pfam" id="PF13490">
    <property type="entry name" value="zf-HC2"/>
    <property type="match status" value="1"/>
</dbReference>